<dbReference type="GO" id="GO:0003676">
    <property type="term" value="F:nucleic acid binding"/>
    <property type="evidence" value="ECO:0007669"/>
    <property type="project" value="InterPro"/>
</dbReference>
<dbReference type="Gene3D" id="3.30.420.10">
    <property type="entry name" value="Ribonuclease H-like superfamily/Ribonuclease H"/>
    <property type="match status" value="1"/>
</dbReference>
<reference evidence="2 3" key="1">
    <citation type="journal article" date="2013" name="Front. Plant Sci.">
        <title>The Reference Genome of the Halophytic Plant Eutrema salsugineum.</title>
        <authorList>
            <person name="Yang R."/>
            <person name="Jarvis D.E."/>
            <person name="Chen H."/>
            <person name="Beilstein M.A."/>
            <person name="Grimwood J."/>
            <person name="Jenkins J."/>
            <person name="Shu S."/>
            <person name="Prochnik S."/>
            <person name="Xin M."/>
            <person name="Ma C."/>
            <person name="Schmutz J."/>
            <person name="Wing R.A."/>
            <person name="Mitchell-Olds T."/>
            <person name="Schumaker K.S."/>
            <person name="Wang X."/>
        </authorList>
    </citation>
    <scope>NUCLEOTIDE SEQUENCE [LARGE SCALE GENOMIC DNA]</scope>
</reference>
<dbReference type="CDD" id="cd06222">
    <property type="entry name" value="RNase_H_like"/>
    <property type="match status" value="1"/>
</dbReference>
<dbReference type="Gramene" id="ESQ37519">
    <property type="protein sequence ID" value="ESQ37519"/>
    <property type="gene ID" value="EUTSA_v10003060mg"/>
</dbReference>
<dbReference type="PANTHER" id="PTHR47074">
    <property type="entry name" value="BNAC02G40300D PROTEIN"/>
    <property type="match status" value="1"/>
</dbReference>
<gene>
    <name evidence="2" type="ORF">EUTSA_v10003060mg</name>
</gene>
<protein>
    <recommendedName>
        <fullName evidence="1">RNase H type-1 domain-containing protein</fullName>
    </recommendedName>
</protein>
<dbReference type="InterPro" id="IPR012337">
    <property type="entry name" value="RNaseH-like_sf"/>
</dbReference>
<dbReference type="STRING" id="72664.V4L1L7"/>
<dbReference type="InterPro" id="IPR044730">
    <property type="entry name" value="RNase_H-like_dom_plant"/>
</dbReference>
<proteinExistence type="predicted"/>
<keyword evidence="3" id="KW-1185">Reference proteome</keyword>
<dbReference type="Proteomes" id="UP000030689">
    <property type="component" value="Unassembled WGS sequence"/>
</dbReference>
<dbReference type="OMA" id="KMINGKE"/>
<dbReference type="PANTHER" id="PTHR47074:SF48">
    <property type="entry name" value="POLYNUCLEOTIDYL TRANSFERASE, RIBONUCLEASE H-LIKE SUPERFAMILY PROTEIN"/>
    <property type="match status" value="1"/>
</dbReference>
<feature type="domain" description="RNase H type-1" evidence="1">
    <location>
        <begin position="2"/>
        <end position="102"/>
    </location>
</feature>
<dbReference type="InterPro" id="IPR036397">
    <property type="entry name" value="RNaseH_sf"/>
</dbReference>
<dbReference type="KEGG" id="eus:EUTSA_v10003060mg"/>
<dbReference type="eggNOG" id="KOG1075">
    <property type="taxonomic scope" value="Eukaryota"/>
</dbReference>
<dbReference type="InterPro" id="IPR002156">
    <property type="entry name" value="RNaseH_domain"/>
</dbReference>
<evidence type="ECO:0000313" key="3">
    <source>
        <dbReference type="Proteomes" id="UP000030689"/>
    </source>
</evidence>
<dbReference type="InterPro" id="IPR052929">
    <property type="entry name" value="RNase_H-like_EbsB-rel"/>
</dbReference>
<dbReference type="GO" id="GO:0004523">
    <property type="term" value="F:RNA-DNA hybrid ribonuclease activity"/>
    <property type="evidence" value="ECO:0007669"/>
    <property type="project" value="InterPro"/>
</dbReference>
<sequence>MKKGRFCGWVRELSLNFEHLLDTELEALRWAISSSRRFGFPHIIIESDSKEAVDIAKHGSEWPAFSPVIQDIRRMLSSLVDQRIVFNPRGCNSVADRVAKEALSFQNFAPKFYSVMPEWLSQIVNLDGSNI</sequence>
<dbReference type="SUPFAM" id="SSF53098">
    <property type="entry name" value="Ribonuclease H-like"/>
    <property type="match status" value="1"/>
</dbReference>
<name>V4L1L7_EUTSA</name>
<evidence type="ECO:0000313" key="2">
    <source>
        <dbReference type="EMBL" id="ESQ37519.1"/>
    </source>
</evidence>
<dbReference type="AlphaFoldDB" id="V4L1L7"/>
<dbReference type="Pfam" id="PF13456">
    <property type="entry name" value="RVT_3"/>
    <property type="match status" value="1"/>
</dbReference>
<evidence type="ECO:0000259" key="1">
    <source>
        <dbReference type="Pfam" id="PF13456"/>
    </source>
</evidence>
<organism evidence="2 3">
    <name type="scientific">Eutrema salsugineum</name>
    <name type="common">Saltwater cress</name>
    <name type="synonym">Sisymbrium salsugineum</name>
    <dbReference type="NCBI Taxonomy" id="72664"/>
    <lineage>
        <taxon>Eukaryota</taxon>
        <taxon>Viridiplantae</taxon>
        <taxon>Streptophyta</taxon>
        <taxon>Embryophyta</taxon>
        <taxon>Tracheophyta</taxon>
        <taxon>Spermatophyta</taxon>
        <taxon>Magnoliopsida</taxon>
        <taxon>eudicotyledons</taxon>
        <taxon>Gunneridae</taxon>
        <taxon>Pentapetalae</taxon>
        <taxon>rosids</taxon>
        <taxon>malvids</taxon>
        <taxon>Brassicales</taxon>
        <taxon>Brassicaceae</taxon>
        <taxon>Eutremeae</taxon>
        <taxon>Eutrema</taxon>
    </lineage>
</organism>
<accession>V4L1L7</accession>
<dbReference type="EMBL" id="KI517609">
    <property type="protein sequence ID" value="ESQ37519.1"/>
    <property type="molecule type" value="Genomic_DNA"/>
</dbReference>